<accession>A0ACC2MZS7</accession>
<reference evidence="1 2" key="1">
    <citation type="journal article" date="2022" name="Hortic Res">
        <title>A haplotype resolved chromosomal level avocado genome allows analysis of novel avocado genes.</title>
        <authorList>
            <person name="Nath O."/>
            <person name="Fletcher S.J."/>
            <person name="Hayward A."/>
            <person name="Shaw L.M."/>
            <person name="Masouleh A.K."/>
            <person name="Furtado A."/>
            <person name="Henry R.J."/>
            <person name="Mitter N."/>
        </authorList>
    </citation>
    <scope>NUCLEOTIDE SEQUENCE [LARGE SCALE GENOMIC DNA]</scope>
    <source>
        <strain evidence="2">cv. Hass</strain>
    </source>
</reference>
<proteinExistence type="predicted"/>
<sequence>MDGDEGKKMVRASRPTNISDTEGSDDTDKEPGEVIESAPPLKVGEEREINASGLILKKRSFSNQVMDGRLRSYAMKLYEGGELLDMIFSRLLLDFIVLVAGS</sequence>
<evidence type="ECO:0000313" key="2">
    <source>
        <dbReference type="Proteomes" id="UP001234297"/>
    </source>
</evidence>
<evidence type="ECO:0000313" key="1">
    <source>
        <dbReference type="EMBL" id="KAJ8650953.1"/>
    </source>
</evidence>
<comment type="caution">
    <text evidence="1">The sequence shown here is derived from an EMBL/GenBank/DDBJ whole genome shotgun (WGS) entry which is preliminary data.</text>
</comment>
<gene>
    <name evidence="1" type="ORF">MRB53_003976</name>
</gene>
<organism evidence="1 2">
    <name type="scientific">Persea americana</name>
    <name type="common">Avocado</name>
    <dbReference type="NCBI Taxonomy" id="3435"/>
    <lineage>
        <taxon>Eukaryota</taxon>
        <taxon>Viridiplantae</taxon>
        <taxon>Streptophyta</taxon>
        <taxon>Embryophyta</taxon>
        <taxon>Tracheophyta</taxon>
        <taxon>Spermatophyta</taxon>
        <taxon>Magnoliopsida</taxon>
        <taxon>Magnoliidae</taxon>
        <taxon>Laurales</taxon>
        <taxon>Lauraceae</taxon>
        <taxon>Persea</taxon>
    </lineage>
</organism>
<protein>
    <submittedName>
        <fullName evidence="1">Uncharacterized protein</fullName>
    </submittedName>
</protein>
<keyword evidence="2" id="KW-1185">Reference proteome</keyword>
<name>A0ACC2MZS7_PERAE</name>
<dbReference type="EMBL" id="CM056809">
    <property type="protein sequence ID" value="KAJ8650953.1"/>
    <property type="molecule type" value="Genomic_DNA"/>
</dbReference>
<dbReference type="Proteomes" id="UP001234297">
    <property type="component" value="Chromosome 1"/>
</dbReference>